<evidence type="ECO:0000313" key="3">
    <source>
        <dbReference type="Proteomes" id="UP001596545"/>
    </source>
</evidence>
<name>A0ABD6AH55_9EURY</name>
<sequence>MAYSLVTEAEFCWVLDWLGPAGTSEIAAHLPISHSGTHARLRRFDGAYVEHEEPPQGDFTWWLTDAGRAVVDEADLPPIEEVDLEEYFAGRQTTLNPNTILYEIAIYQDEWTPTSVLYDALPYGTSTIRRRLTNMYDDGIVERDDSQKTNHWRLTEAGREQLAEADDTTPHDDTKRIFEEPPV</sequence>
<dbReference type="AlphaFoldDB" id="A0ABD6AH55"/>
<keyword evidence="3" id="KW-1185">Reference proteome</keyword>
<comment type="caution">
    <text evidence="2">The sequence shown here is derived from an EMBL/GenBank/DDBJ whole genome shotgun (WGS) entry which is preliminary data.</text>
</comment>
<evidence type="ECO:0000313" key="2">
    <source>
        <dbReference type="EMBL" id="MFC7323278.1"/>
    </source>
</evidence>
<dbReference type="Proteomes" id="UP001596545">
    <property type="component" value="Unassembled WGS sequence"/>
</dbReference>
<dbReference type="InterPro" id="IPR036388">
    <property type="entry name" value="WH-like_DNA-bd_sf"/>
</dbReference>
<reference evidence="2 3" key="1">
    <citation type="journal article" date="2019" name="Int. J. Syst. Evol. Microbiol.">
        <title>The Global Catalogue of Microorganisms (GCM) 10K type strain sequencing project: providing services to taxonomists for standard genome sequencing and annotation.</title>
        <authorList>
            <consortium name="The Broad Institute Genomics Platform"/>
            <consortium name="The Broad Institute Genome Sequencing Center for Infectious Disease"/>
            <person name="Wu L."/>
            <person name="Ma J."/>
        </authorList>
    </citation>
    <scope>NUCLEOTIDE SEQUENCE [LARGE SCALE GENOMIC DNA]</scope>
    <source>
        <strain evidence="2 3">CGMCC 1.12554</strain>
    </source>
</reference>
<dbReference type="InterPro" id="IPR036390">
    <property type="entry name" value="WH_DNA-bd_sf"/>
</dbReference>
<gene>
    <name evidence="2" type="ORF">ACFQMF_01660</name>
</gene>
<evidence type="ECO:0000256" key="1">
    <source>
        <dbReference type="SAM" id="MobiDB-lite"/>
    </source>
</evidence>
<dbReference type="RefSeq" id="WP_256407378.1">
    <property type="nucleotide sequence ID" value="NZ_JANHDN010000001.1"/>
</dbReference>
<organism evidence="2 3">
    <name type="scientific">Halorubrum rutilum</name>
    <dbReference type="NCBI Taxonomy" id="1364933"/>
    <lineage>
        <taxon>Archaea</taxon>
        <taxon>Methanobacteriati</taxon>
        <taxon>Methanobacteriota</taxon>
        <taxon>Stenosarchaea group</taxon>
        <taxon>Halobacteria</taxon>
        <taxon>Halobacteriales</taxon>
        <taxon>Haloferacaceae</taxon>
        <taxon>Halorubrum</taxon>
    </lineage>
</organism>
<dbReference type="Gene3D" id="1.10.10.10">
    <property type="entry name" value="Winged helix-like DNA-binding domain superfamily/Winged helix DNA-binding domain"/>
    <property type="match status" value="1"/>
</dbReference>
<feature type="region of interest" description="Disordered" evidence="1">
    <location>
        <begin position="158"/>
        <end position="183"/>
    </location>
</feature>
<evidence type="ECO:0008006" key="4">
    <source>
        <dbReference type="Google" id="ProtNLM"/>
    </source>
</evidence>
<proteinExistence type="predicted"/>
<accession>A0ABD6AH55</accession>
<dbReference type="EMBL" id="JBHTBL010000001">
    <property type="protein sequence ID" value="MFC7323278.1"/>
    <property type="molecule type" value="Genomic_DNA"/>
</dbReference>
<protein>
    <recommendedName>
        <fullName evidence="4">MarR family transcriptional regulator</fullName>
    </recommendedName>
</protein>
<dbReference type="SUPFAM" id="SSF46785">
    <property type="entry name" value="Winged helix' DNA-binding domain"/>
    <property type="match status" value="1"/>
</dbReference>